<feature type="domain" description="Mif2/CENP-C cupin" evidence="2">
    <location>
        <begin position="1617"/>
        <end position="1693"/>
    </location>
</feature>
<feature type="compositionally biased region" description="Basic residues" evidence="1">
    <location>
        <begin position="1398"/>
        <end position="1407"/>
    </location>
</feature>
<feature type="compositionally biased region" description="Basic residues" evidence="1">
    <location>
        <begin position="1302"/>
        <end position="1312"/>
    </location>
</feature>
<dbReference type="Proteomes" id="UP000694888">
    <property type="component" value="Unplaced"/>
</dbReference>
<dbReference type="Gene3D" id="2.60.120.10">
    <property type="entry name" value="Jelly Rolls"/>
    <property type="match status" value="1"/>
</dbReference>
<evidence type="ECO:0000313" key="4">
    <source>
        <dbReference type="RefSeq" id="XP_035828770.1"/>
    </source>
</evidence>
<dbReference type="InterPro" id="IPR014710">
    <property type="entry name" value="RmlC-like_jellyroll"/>
</dbReference>
<feature type="compositionally biased region" description="Basic residues" evidence="1">
    <location>
        <begin position="1059"/>
        <end position="1071"/>
    </location>
</feature>
<feature type="region of interest" description="Disordered" evidence="1">
    <location>
        <begin position="777"/>
        <end position="824"/>
    </location>
</feature>
<accession>A0ABM1W277</accession>
<sequence>MDAEEVYVYNPFQGIEIGRRTGISIHKVKNVKNGMDNIDDYFTDSEADQTLDVTQQVPLTSVENTKVSPHKNVKDVVLAPAQTGTTKRGGAVKNVKQPTTARKSEGAPSKSPAMEVPVNPFDWNPRVGRRTGRDLLAGKNVSRVENFSQLQSDNESTMSPQLTPETSSIKNSLRSGSPGETNQPNASTLHNSGSVHHSDSLSSKVHRRMEERASSNSGKTSSAKKKVLDSGSGELASSGSDTETRKEVKATTGRRKSMRKNHALPASHDDEEGKSSPADSQEDKDQGSHVDRRRSVRKNQALSVSHDDEEGKSSATDSQEDTDQGSHVDRRRSRRKNQVSPVSHDDQGGKNSPHVDQDPNQGGGHGGKLDSSRKQSKITNDVGQKRTELDKRPHSEHLGTEQTEDLNLSRKGTLRKGLKKLQEKSPSEERKTGSSSDSSEKLSKSANVSLKQLKESSGRDSSACGADPPLEQAVAELSKNLNKSQNEGVRKSLKKVKIIAAGDNVETILHLSRIKPSPQKRTGNNSDRDDDTEHGATASAETEPPESKDGSTSGDSSTLFKRPPSSGGEESEGLTENGGKTKSSRGASKVRGLNTSSKVNVSLKSKPSAVGESEVVMKREKSVQSASQSGRKTDGSGKDQMSSREDGSTAVSQEISGLGGSLLSRPGRSLLDKSKDTTTTATLNFGGDVTGSVTNAEKASASHFFGIKKRLSYSVAIADASKNKTDRSQNDIEKKKSAIPVRTRANLSQSQQDKTLLSTFESFTFVDVGGQDNFVIVEAGDEEERNDATERSKTKETRKRKSSSNTLDQGASSPSPPKLSKTDLLALGYSAEKIATLAADEESAKGKRKGKGKAVQTRSAAKNDGQKEKDMVVISAGQDSESVRSEPNTDISPKRSGGRAKLKDKKPSQTKPSQTDRKSSESSDESAELPADLDTRKKATKRSSRKRKQEAEENVPSTRAASKREKDSREVSEVTLSSSKMLTLSRTVTSKDISSRGRVRKKAASKEYPFSKTSGPSKEEETDDEIILGGFKKGSGLEKENSIKRKRVQSQPKLTRAVSKSKKVRQSKRRQAAPLNKQLRKRKRNVDANTSAGPEEQECLQTNVAGEISEVCEEAEVSLAEDEKSPVKPPQSDTKSCDPPAEVQDEEKVPGNPTTGSRTRTKSSTTKEVEGSRTKAKPSTKELGGRSAKTKSSSTKELESSCSRSKSCTKKELERQVGTSGPRRSLAAVLEDSVSASDDGDKEKEVEEENAQDLAGEGAESTEGEAERLLGVSETKPEKSKRLSTSKRGKKEKEVTDQPRKSLSRKPRHSQKHVPASATPQRVNLLLSLPSVTPQSGPSFRLSRRFSPQLSSPDLDSSPESPSPRVETPGPLARNTKMAIPAVDATPQAPASCLRGNNPHKRSLKGRKVRISNIIDRLEVSQNESNEGELSSDGRSSTMLPSPTSSPVHYAETTHHYPSPKDFLVPDLSNKIIRPGSENDDGLRRSHRTRVRRLSAHKGEGIIYRRDSTGFGMMVAGIQPSVVEAKERAREDKRRKQIKQRKMKALSVPAHGPKKRLSCHYKTDKDVTLTTEVAVLDPDTEEQKMMDLVARKDQREWYDSDLAPLTGSGPIAFGLQLQQANFFTGELQLGPLAEKIYSRVVQTVVFHIVHGKFCLTVNDVSTVVETDDDFFVPRGSNYSIKNLRRDVGRIHFINFNEIVGDTDADEENR</sequence>
<evidence type="ECO:0000313" key="3">
    <source>
        <dbReference type="Proteomes" id="UP000694888"/>
    </source>
</evidence>
<evidence type="ECO:0000256" key="1">
    <source>
        <dbReference type="SAM" id="MobiDB-lite"/>
    </source>
</evidence>
<feature type="compositionally biased region" description="Polar residues" evidence="1">
    <location>
        <begin position="974"/>
        <end position="992"/>
    </location>
</feature>
<feature type="compositionally biased region" description="Basic and acidic residues" evidence="1">
    <location>
        <begin position="962"/>
        <end position="972"/>
    </location>
</feature>
<gene>
    <name evidence="4" type="primary">LOC101858975</name>
</gene>
<feature type="compositionally biased region" description="Basic residues" evidence="1">
    <location>
        <begin position="938"/>
        <end position="948"/>
    </location>
</feature>
<feature type="compositionally biased region" description="Basic and acidic residues" evidence="1">
    <location>
        <begin position="383"/>
        <end position="399"/>
    </location>
</feature>
<feature type="compositionally biased region" description="Basic and acidic residues" evidence="1">
    <location>
        <begin position="343"/>
        <end position="357"/>
    </location>
</feature>
<protein>
    <submittedName>
        <fullName evidence="4">Axoneme-associated protein mst101(2) isoform X2</fullName>
    </submittedName>
</protein>
<feature type="compositionally biased region" description="Basic and acidic residues" evidence="1">
    <location>
        <begin position="420"/>
        <end position="443"/>
    </location>
</feature>
<evidence type="ECO:0000259" key="2">
    <source>
        <dbReference type="Pfam" id="PF11699"/>
    </source>
</evidence>
<feature type="region of interest" description="Disordered" evidence="1">
    <location>
        <begin position="838"/>
        <end position="1373"/>
    </location>
</feature>
<name>A0ABM1W277_APLCA</name>
<feature type="compositionally biased region" description="Polar residues" evidence="1">
    <location>
        <begin position="877"/>
        <end position="891"/>
    </location>
</feature>
<proteinExistence type="predicted"/>
<keyword evidence="3" id="KW-1185">Reference proteome</keyword>
<organism evidence="3 4">
    <name type="scientific">Aplysia californica</name>
    <name type="common">California sea hare</name>
    <dbReference type="NCBI Taxonomy" id="6500"/>
    <lineage>
        <taxon>Eukaryota</taxon>
        <taxon>Metazoa</taxon>
        <taxon>Spiralia</taxon>
        <taxon>Lophotrochozoa</taxon>
        <taxon>Mollusca</taxon>
        <taxon>Gastropoda</taxon>
        <taxon>Heterobranchia</taxon>
        <taxon>Euthyneura</taxon>
        <taxon>Tectipleura</taxon>
        <taxon>Aplysiida</taxon>
        <taxon>Aplysioidea</taxon>
        <taxon>Aplysiidae</taxon>
        <taxon>Aplysia</taxon>
    </lineage>
</organism>
<feature type="compositionally biased region" description="Basic and acidic residues" evidence="1">
    <location>
        <begin position="1291"/>
        <end position="1300"/>
    </location>
</feature>
<feature type="region of interest" description="Disordered" evidence="1">
    <location>
        <begin position="1420"/>
        <end position="1465"/>
    </location>
</feature>
<feature type="compositionally biased region" description="Basic and acidic residues" evidence="1">
    <location>
        <begin position="721"/>
        <end position="736"/>
    </location>
</feature>
<dbReference type="Pfam" id="PF11699">
    <property type="entry name" value="CENP-C_C"/>
    <property type="match status" value="1"/>
</dbReference>
<feature type="region of interest" description="Disordered" evidence="1">
    <location>
        <begin position="1386"/>
        <end position="1407"/>
    </location>
</feature>
<feature type="compositionally biased region" description="Basic and acidic residues" evidence="1">
    <location>
        <begin position="631"/>
        <end position="647"/>
    </location>
</feature>
<feature type="compositionally biased region" description="Low complexity" evidence="1">
    <location>
        <begin position="1154"/>
        <end position="1164"/>
    </location>
</feature>
<feature type="compositionally biased region" description="Basic and acidic residues" evidence="1">
    <location>
        <begin position="1165"/>
        <end position="1184"/>
    </location>
</feature>
<feature type="compositionally biased region" description="Basic and acidic residues" evidence="1">
    <location>
        <begin position="281"/>
        <end position="290"/>
    </location>
</feature>
<feature type="compositionally biased region" description="Low complexity" evidence="1">
    <location>
        <begin position="1347"/>
        <end position="1364"/>
    </location>
</feature>
<feature type="region of interest" description="Disordered" evidence="1">
    <location>
        <begin position="84"/>
        <end position="691"/>
    </location>
</feature>
<feature type="compositionally biased region" description="Basic and acidic residues" evidence="1">
    <location>
        <begin position="786"/>
        <end position="795"/>
    </location>
</feature>
<dbReference type="GeneID" id="101858975"/>
<feature type="compositionally biased region" description="Acidic residues" evidence="1">
    <location>
        <begin position="1110"/>
        <end position="1120"/>
    </location>
</feature>
<reference evidence="4" key="1">
    <citation type="submission" date="2025-08" db="UniProtKB">
        <authorList>
            <consortium name="RefSeq"/>
        </authorList>
    </citation>
    <scope>IDENTIFICATION</scope>
</reference>
<feature type="compositionally biased region" description="Polar residues" evidence="1">
    <location>
        <begin position="143"/>
        <end position="191"/>
    </location>
</feature>
<feature type="compositionally biased region" description="Basic residues" evidence="1">
    <location>
        <begin position="252"/>
        <end position="262"/>
    </location>
</feature>
<feature type="compositionally biased region" description="Low complexity" evidence="1">
    <location>
        <begin position="1436"/>
        <end position="1447"/>
    </location>
</feature>
<feature type="compositionally biased region" description="Low complexity" evidence="1">
    <location>
        <begin position="192"/>
        <end position="203"/>
    </location>
</feature>
<feature type="compositionally biased region" description="Polar residues" evidence="1">
    <location>
        <begin position="1420"/>
        <end position="1435"/>
    </location>
</feature>
<feature type="region of interest" description="Disordered" evidence="1">
    <location>
        <begin position="721"/>
        <end position="751"/>
    </location>
</feature>
<dbReference type="RefSeq" id="XP_035828770.1">
    <property type="nucleotide sequence ID" value="XM_035972877.1"/>
</dbReference>
<dbReference type="InterPro" id="IPR025974">
    <property type="entry name" value="Mif2/CENP-C_cupin"/>
</dbReference>
<feature type="compositionally biased region" description="Polar residues" evidence="1">
    <location>
        <begin position="593"/>
        <end position="605"/>
    </location>
</feature>